<dbReference type="Gramene" id="OB02G42190.1">
    <property type="protein sequence ID" value="OB02G42190.1"/>
    <property type="gene ID" value="OB02G42190"/>
</dbReference>
<keyword evidence="2" id="KW-1185">Reference proteome</keyword>
<organism evidence="1">
    <name type="scientific">Oryza brachyantha</name>
    <name type="common">malo sina</name>
    <dbReference type="NCBI Taxonomy" id="4533"/>
    <lineage>
        <taxon>Eukaryota</taxon>
        <taxon>Viridiplantae</taxon>
        <taxon>Streptophyta</taxon>
        <taxon>Embryophyta</taxon>
        <taxon>Tracheophyta</taxon>
        <taxon>Spermatophyta</taxon>
        <taxon>Magnoliopsida</taxon>
        <taxon>Liliopsida</taxon>
        <taxon>Poales</taxon>
        <taxon>Poaceae</taxon>
        <taxon>BOP clade</taxon>
        <taxon>Oryzoideae</taxon>
        <taxon>Oryzeae</taxon>
        <taxon>Oryzinae</taxon>
        <taxon>Oryza</taxon>
    </lineage>
</organism>
<protein>
    <submittedName>
        <fullName evidence="1">Uncharacterized protein</fullName>
    </submittedName>
</protein>
<dbReference type="HOGENOM" id="CLU_1878615_0_0_1"/>
<evidence type="ECO:0000313" key="2">
    <source>
        <dbReference type="Proteomes" id="UP000006038"/>
    </source>
</evidence>
<name>J3LHV2_ORYBR</name>
<reference evidence="1" key="1">
    <citation type="submission" date="2013-04" db="UniProtKB">
        <authorList>
            <consortium name="EnsemblPlants"/>
        </authorList>
    </citation>
    <scope>IDENTIFICATION</scope>
</reference>
<accession>J3LHV2</accession>
<evidence type="ECO:0000313" key="1">
    <source>
        <dbReference type="EnsemblPlants" id="OB02G42190.1"/>
    </source>
</evidence>
<dbReference type="AlphaFoldDB" id="J3LHV2"/>
<proteinExistence type="predicted"/>
<sequence>MASATATKSSATTSWLHRPNLAAGRTKTDLLRIGGRRAVSAEANGLDPNPNDGICHRAKKRGSRELTDALLSDWHVPAELQGNSCPNHLTGDAAFLGAADCLQVGYSEDGLIKASCQRKRMGETHVFVLYCSPRMA</sequence>
<dbReference type="Proteomes" id="UP000006038">
    <property type="component" value="Unassembled WGS sequence"/>
</dbReference>
<dbReference type="EnsemblPlants" id="OB02G42190.1">
    <property type="protein sequence ID" value="OB02G42190.1"/>
    <property type="gene ID" value="OB02G42190"/>
</dbReference>